<keyword evidence="3" id="KW-1185">Reference proteome</keyword>
<evidence type="ECO:0000259" key="1">
    <source>
        <dbReference type="Pfam" id="PF14534"/>
    </source>
</evidence>
<feature type="domain" description="DUF4440" evidence="1">
    <location>
        <begin position="40"/>
        <end position="149"/>
    </location>
</feature>
<dbReference type="AlphaFoldDB" id="A0A7S8F7C9"/>
<dbReference type="EMBL" id="CP064654">
    <property type="protein sequence ID" value="QPD00513.1"/>
    <property type="molecule type" value="Genomic_DNA"/>
</dbReference>
<reference evidence="2 3" key="1">
    <citation type="submission" date="2020-11" db="EMBL/GenBank/DDBJ databases">
        <title>The genome sequence of Erythrobacter sp. 6D36.</title>
        <authorList>
            <person name="Liu Y."/>
        </authorList>
    </citation>
    <scope>NUCLEOTIDE SEQUENCE [LARGE SCALE GENOMIC DNA]</scope>
    <source>
        <strain evidence="2 3">6D36</strain>
    </source>
</reference>
<organism evidence="2 3">
    <name type="scientific">Qipengyuania soli</name>
    <dbReference type="NCBI Taxonomy" id="2782568"/>
    <lineage>
        <taxon>Bacteria</taxon>
        <taxon>Pseudomonadati</taxon>
        <taxon>Pseudomonadota</taxon>
        <taxon>Alphaproteobacteria</taxon>
        <taxon>Sphingomonadales</taxon>
        <taxon>Erythrobacteraceae</taxon>
        <taxon>Qipengyuania</taxon>
    </lineage>
</organism>
<protein>
    <submittedName>
        <fullName evidence="2">SgcJ/EcaC family oxidoreductase</fullName>
    </submittedName>
</protein>
<accession>A0A7S8F7C9</accession>
<dbReference type="SUPFAM" id="SSF54427">
    <property type="entry name" value="NTF2-like"/>
    <property type="match status" value="1"/>
</dbReference>
<proteinExistence type="predicted"/>
<name>A0A7S8F7C9_9SPHN</name>
<dbReference type="InterPro" id="IPR032710">
    <property type="entry name" value="NTF2-like_dom_sf"/>
</dbReference>
<dbReference type="InterPro" id="IPR011944">
    <property type="entry name" value="Steroid_delta5-4_isomerase"/>
</dbReference>
<evidence type="ECO:0000313" key="2">
    <source>
        <dbReference type="EMBL" id="QPD00513.1"/>
    </source>
</evidence>
<dbReference type="KEGG" id="qso:IRL76_11205"/>
<dbReference type="Proteomes" id="UP000594459">
    <property type="component" value="Chromosome"/>
</dbReference>
<dbReference type="NCBIfam" id="TIGR02246">
    <property type="entry name" value="SgcJ/EcaC family oxidoreductase"/>
    <property type="match status" value="1"/>
</dbReference>
<evidence type="ECO:0000313" key="3">
    <source>
        <dbReference type="Proteomes" id="UP000594459"/>
    </source>
</evidence>
<dbReference type="Gene3D" id="3.10.450.50">
    <property type="match status" value="1"/>
</dbReference>
<dbReference type="InterPro" id="IPR027843">
    <property type="entry name" value="DUF4440"/>
</dbReference>
<gene>
    <name evidence="2" type="ORF">IRL76_11205</name>
</gene>
<sequence length="164" mass="17179">MLLVATSLTLASCDTPNEQATAVPPEAAAPADTAAEEQAIRAQVARWHDLIKAKDAAAIAQLYVEDGAFMPANAPIAKGRAAIEQNWAGLIATPGFDLAISPEQIVVSSSGDLAMDRGTYRLTVAPDGKEQVEIGKYVVVWRKVEGEWKAAADIINSDLPPGGG</sequence>
<dbReference type="Pfam" id="PF14534">
    <property type="entry name" value="DUF4440"/>
    <property type="match status" value="1"/>
</dbReference>